<accession>A0A8H4SQ46</accession>
<evidence type="ECO:0000313" key="2">
    <source>
        <dbReference type="Proteomes" id="UP000604273"/>
    </source>
</evidence>
<comment type="caution">
    <text evidence="1">The sequence shown here is derived from an EMBL/GenBank/DDBJ whole genome shotgun (WGS) entry which is preliminary data.</text>
</comment>
<evidence type="ECO:0000313" key="1">
    <source>
        <dbReference type="EMBL" id="KAF4943568.1"/>
    </source>
</evidence>
<sequence length="137" mass="15593">MTYNTNDMPMDNLQSPDSYNNTARRGVMLKIAEGRVTIRFAQALCLLAYYNFILGNIPMAGFDIATVQNMIQLLPGSELPKLFLRQASPIAFHTDRVSMHRKYSRSKPEILWEAAFQLQKPPSLARGRLWLTYGLSP</sequence>
<name>A0A8H4SQ46_9HYPO</name>
<keyword evidence="2" id="KW-1185">Reference proteome</keyword>
<organism evidence="1 2">
    <name type="scientific">Fusarium gaditjirri</name>
    <dbReference type="NCBI Taxonomy" id="282569"/>
    <lineage>
        <taxon>Eukaryota</taxon>
        <taxon>Fungi</taxon>
        <taxon>Dikarya</taxon>
        <taxon>Ascomycota</taxon>
        <taxon>Pezizomycotina</taxon>
        <taxon>Sordariomycetes</taxon>
        <taxon>Hypocreomycetidae</taxon>
        <taxon>Hypocreales</taxon>
        <taxon>Nectriaceae</taxon>
        <taxon>Fusarium</taxon>
        <taxon>Fusarium nisikadoi species complex</taxon>
    </lineage>
</organism>
<dbReference type="Proteomes" id="UP000604273">
    <property type="component" value="Unassembled WGS sequence"/>
</dbReference>
<protein>
    <submittedName>
        <fullName evidence="1">Uncharacterized protein</fullName>
    </submittedName>
</protein>
<reference evidence="1" key="2">
    <citation type="submission" date="2020-05" db="EMBL/GenBank/DDBJ databases">
        <authorList>
            <person name="Kim H.-S."/>
            <person name="Proctor R.H."/>
            <person name="Brown D.W."/>
        </authorList>
    </citation>
    <scope>NUCLEOTIDE SEQUENCE</scope>
    <source>
        <strain evidence="1">NRRL 45417</strain>
    </source>
</reference>
<dbReference type="OrthoDB" id="424974at2759"/>
<reference evidence="1" key="1">
    <citation type="journal article" date="2020" name="BMC Genomics">
        <title>Correction to: Identification and distribution of gene clusters required for synthesis of sphingolipid metabolism inhibitors in diverse species of the filamentous fungus Fusarium.</title>
        <authorList>
            <person name="Kim H.S."/>
            <person name="Lohmar J.M."/>
            <person name="Busman M."/>
            <person name="Brown D.W."/>
            <person name="Naumann T.A."/>
            <person name="Divon H.H."/>
            <person name="Lysoe E."/>
            <person name="Uhlig S."/>
            <person name="Proctor R.H."/>
        </authorList>
    </citation>
    <scope>NUCLEOTIDE SEQUENCE</scope>
    <source>
        <strain evidence="1">NRRL 45417</strain>
    </source>
</reference>
<proteinExistence type="predicted"/>
<dbReference type="AlphaFoldDB" id="A0A8H4SQ46"/>
<gene>
    <name evidence="1" type="ORF">FGADI_13326</name>
</gene>
<dbReference type="EMBL" id="JABFAI010000530">
    <property type="protein sequence ID" value="KAF4943568.1"/>
    <property type="molecule type" value="Genomic_DNA"/>
</dbReference>